<keyword evidence="6" id="KW-1185">Reference proteome</keyword>
<dbReference type="SMART" id="SM00052">
    <property type="entry name" value="EAL"/>
    <property type="match status" value="1"/>
</dbReference>
<gene>
    <name evidence="5" type="ORF">NX774_02205</name>
</gene>
<dbReference type="Pfam" id="PF00989">
    <property type="entry name" value="PAS"/>
    <property type="match status" value="1"/>
</dbReference>
<evidence type="ECO:0000259" key="1">
    <source>
        <dbReference type="PROSITE" id="PS50112"/>
    </source>
</evidence>
<reference evidence="5 6" key="1">
    <citation type="submission" date="2022-08" db="EMBL/GenBank/DDBJ databases">
        <title>Reclassification of Massilia species as members of the genera Telluria, Duganella, Pseudoduganella, Mokoshia gen. nov. and Zemynaea gen. nov. using orthogonal and non-orthogonal genome-based approaches.</title>
        <authorList>
            <person name="Bowman J.P."/>
        </authorList>
    </citation>
    <scope>NUCLEOTIDE SEQUENCE [LARGE SCALE GENOMIC DNA]</scope>
    <source>
        <strain evidence="5 6">JCM 31605</strain>
    </source>
</reference>
<dbReference type="Pfam" id="PF13188">
    <property type="entry name" value="PAS_8"/>
    <property type="match status" value="1"/>
</dbReference>
<dbReference type="InterPro" id="IPR000160">
    <property type="entry name" value="GGDEF_dom"/>
</dbReference>
<feature type="domain" description="EAL" evidence="3">
    <location>
        <begin position="589"/>
        <end position="844"/>
    </location>
</feature>
<dbReference type="Proteomes" id="UP001206126">
    <property type="component" value="Unassembled WGS sequence"/>
</dbReference>
<dbReference type="InterPro" id="IPR043128">
    <property type="entry name" value="Rev_trsase/Diguanyl_cyclase"/>
</dbReference>
<name>A0ABT2D6J7_9BURK</name>
<feature type="domain" description="PAC" evidence="2">
    <location>
        <begin position="363"/>
        <end position="417"/>
    </location>
</feature>
<accession>A0ABT2D6J7</accession>
<dbReference type="PROSITE" id="PS50112">
    <property type="entry name" value="PAS"/>
    <property type="match status" value="1"/>
</dbReference>
<dbReference type="EMBL" id="JANUHB010000001">
    <property type="protein sequence ID" value="MCS0806738.1"/>
    <property type="molecule type" value="Genomic_DNA"/>
</dbReference>
<evidence type="ECO:0000259" key="3">
    <source>
        <dbReference type="PROSITE" id="PS50883"/>
    </source>
</evidence>
<dbReference type="InterPro" id="IPR000700">
    <property type="entry name" value="PAS-assoc_C"/>
</dbReference>
<dbReference type="SUPFAM" id="SSF55785">
    <property type="entry name" value="PYP-like sensor domain (PAS domain)"/>
    <property type="match status" value="3"/>
</dbReference>
<evidence type="ECO:0000259" key="4">
    <source>
        <dbReference type="PROSITE" id="PS50887"/>
    </source>
</evidence>
<dbReference type="Pfam" id="PF00563">
    <property type="entry name" value="EAL"/>
    <property type="match status" value="1"/>
</dbReference>
<dbReference type="InterPro" id="IPR035919">
    <property type="entry name" value="EAL_sf"/>
</dbReference>
<dbReference type="Gene3D" id="3.20.20.450">
    <property type="entry name" value="EAL domain"/>
    <property type="match status" value="1"/>
</dbReference>
<dbReference type="Pfam" id="PF08447">
    <property type="entry name" value="PAS_3"/>
    <property type="match status" value="1"/>
</dbReference>
<evidence type="ECO:0000313" key="6">
    <source>
        <dbReference type="Proteomes" id="UP001206126"/>
    </source>
</evidence>
<organism evidence="5 6">
    <name type="scientific">Massilia agilis</name>
    <dbReference type="NCBI Taxonomy" id="1811226"/>
    <lineage>
        <taxon>Bacteria</taxon>
        <taxon>Pseudomonadati</taxon>
        <taxon>Pseudomonadota</taxon>
        <taxon>Betaproteobacteria</taxon>
        <taxon>Burkholderiales</taxon>
        <taxon>Oxalobacteraceae</taxon>
        <taxon>Telluria group</taxon>
        <taxon>Massilia</taxon>
    </lineage>
</organism>
<feature type="domain" description="PAC" evidence="2">
    <location>
        <begin position="123"/>
        <end position="175"/>
    </location>
</feature>
<dbReference type="NCBIfam" id="TIGR00229">
    <property type="entry name" value="sensory_box"/>
    <property type="match status" value="2"/>
</dbReference>
<dbReference type="PROSITE" id="PS50883">
    <property type="entry name" value="EAL"/>
    <property type="match status" value="1"/>
</dbReference>
<dbReference type="SUPFAM" id="SSF141868">
    <property type="entry name" value="EAL domain-like"/>
    <property type="match status" value="1"/>
</dbReference>
<dbReference type="PANTHER" id="PTHR44757:SF2">
    <property type="entry name" value="BIOFILM ARCHITECTURE MAINTENANCE PROTEIN MBAA"/>
    <property type="match status" value="1"/>
</dbReference>
<dbReference type="InterPro" id="IPR000014">
    <property type="entry name" value="PAS"/>
</dbReference>
<dbReference type="NCBIfam" id="TIGR00254">
    <property type="entry name" value="GGDEF"/>
    <property type="match status" value="1"/>
</dbReference>
<dbReference type="PROSITE" id="PS50887">
    <property type="entry name" value="GGDEF"/>
    <property type="match status" value="1"/>
</dbReference>
<dbReference type="RefSeq" id="WP_258820515.1">
    <property type="nucleotide sequence ID" value="NZ_JANUHB010000001.1"/>
</dbReference>
<dbReference type="InterPro" id="IPR013655">
    <property type="entry name" value="PAS_fold_3"/>
</dbReference>
<dbReference type="CDD" id="cd00130">
    <property type="entry name" value="PAS"/>
    <property type="match status" value="2"/>
</dbReference>
<dbReference type="SMART" id="SM00267">
    <property type="entry name" value="GGDEF"/>
    <property type="match status" value="1"/>
</dbReference>
<dbReference type="Gene3D" id="3.30.70.270">
    <property type="match status" value="1"/>
</dbReference>
<dbReference type="PANTHER" id="PTHR44757">
    <property type="entry name" value="DIGUANYLATE CYCLASE DGCP"/>
    <property type="match status" value="1"/>
</dbReference>
<dbReference type="InterPro" id="IPR013767">
    <property type="entry name" value="PAS_fold"/>
</dbReference>
<dbReference type="CDD" id="cd01948">
    <property type="entry name" value="EAL"/>
    <property type="match status" value="1"/>
</dbReference>
<feature type="domain" description="GGDEF" evidence="4">
    <location>
        <begin position="449"/>
        <end position="581"/>
    </location>
</feature>
<sequence>MAIASFLRFLGLRVRRAPPATQAGAEVEALRAQVASMQARFDLIRQATSDGLWDMEICSADPIDGDNPFWWSDQFRRLLGFSDERDFPNVLRSWSSRLHPDDAGPTLAAFAAHVHDRTGRAPYDVTYRLKCRNGEYRWFRAQGKTIRAADGTPQRVAGALTDLTDRNAILGLKRFSEDIIANLPVGLIVADESLRIIRVNRAFLEIFGMQQEGSALARALDAVFRNPGLREEAQRVLRDESTRQGIATEWGGKRLRVALAGIRDAEERRRLLVITEDVTEKQRLREEARAHVARERDQLSLLDKATDAILVRGIDHRIQFWNKSAERLYGWTSKEVLGRSEVELLYEEPSQFATLTGELLEHDEWRGELVHRRKDGSSFAVESHWTLVRGEDQQPQSVLVINTDITQRKATAEKIEYLALYDMLTGLPNRRLFADRVEQALMNAQRHRRTLAVMFMDLNRFKEINDTRGHGVGDQVLVKVATRFRAALLGDETLARLAGDEFVVVAQTDDAHAGVLIAEQLEQALAEPVVTSGGTFSVGVSIGIAFYPSDGTTSEDLLKCADIAMYRAKATGAGHVCYRPEMGSELAERMELARKLQRALSEDKLELHYQPKVCLRTGKLVGAEALLRWHDPERGWISPATFIPVAEARDIIGVLGKWVLRQACRQLKAWQDAALAFPGRLAVNVSARQLDEAGVADSIQAIVRDEGLAPSDLELELTESGVMHHVERAIEIMKTLKRAGFALAIDDFGTGYSSLSYLKRLPVDKLKIDMAFVRDMLKDHHDRTIVTTIIGMARNLDLDVIAEGVEEVAQAETLRAMGCDEAQGYYFGRPVTAEVFAQQWLTPAMQAACVE</sequence>
<dbReference type="InterPro" id="IPR001610">
    <property type="entry name" value="PAC"/>
</dbReference>
<dbReference type="InterPro" id="IPR001633">
    <property type="entry name" value="EAL_dom"/>
</dbReference>
<dbReference type="SMART" id="SM00086">
    <property type="entry name" value="PAC"/>
    <property type="match status" value="2"/>
</dbReference>
<evidence type="ECO:0000259" key="2">
    <source>
        <dbReference type="PROSITE" id="PS50113"/>
    </source>
</evidence>
<dbReference type="SMART" id="SM00091">
    <property type="entry name" value="PAS"/>
    <property type="match status" value="3"/>
</dbReference>
<dbReference type="InterPro" id="IPR035965">
    <property type="entry name" value="PAS-like_dom_sf"/>
</dbReference>
<dbReference type="InterPro" id="IPR029787">
    <property type="entry name" value="Nucleotide_cyclase"/>
</dbReference>
<feature type="domain" description="PAS" evidence="1">
    <location>
        <begin position="294"/>
        <end position="348"/>
    </location>
</feature>
<dbReference type="PROSITE" id="PS50113">
    <property type="entry name" value="PAC"/>
    <property type="match status" value="2"/>
</dbReference>
<comment type="caution">
    <text evidence="5">The sequence shown here is derived from an EMBL/GenBank/DDBJ whole genome shotgun (WGS) entry which is preliminary data.</text>
</comment>
<dbReference type="SUPFAM" id="SSF55073">
    <property type="entry name" value="Nucleotide cyclase"/>
    <property type="match status" value="1"/>
</dbReference>
<evidence type="ECO:0000313" key="5">
    <source>
        <dbReference type="EMBL" id="MCS0806738.1"/>
    </source>
</evidence>
<proteinExistence type="predicted"/>
<dbReference type="Gene3D" id="3.30.450.20">
    <property type="entry name" value="PAS domain"/>
    <property type="match status" value="3"/>
</dbReference>
<dbReference type="InterPro" id="IPR052155">
    <property type="entry name" value="Biofilm_reg_signaling"/>
</dbReference>
<protein>
    <submittedName>
        <fullName evidence="5">EAL domain-containing protein</fullName>
    </submittedName>
</protein>
<dbReference type="Pfam" id="PF00990">
    <property type="entry name" value="GGDEF"/>
    <property type="match status" value="1"/>
</dbReference>
<dbReference type="CDD" id="cd01949">
    <property type="entry name" value="GGDEF"/>
    <property type="match status" value="1"/>
</dbReference>